<accession>A0A0A9DEA1</accession>
<reference evidence="2" key="2">
    <citation type="journal article" date="2015" name="Data Brief">
        <title>Shoot transcriptome of the giant reed, Arundo donax.</title>
        <authorList>
            <person name="Barrero R.A."/>
            <person name="Guerrero F.D."/>
            <person name="Moolhuijzen P."/>
            <person name="Goolsby J.A."/>
            <person name="Tidwell J."/>
            <person name="Bellgard S.E."/>
            <person name="Bellgard M.I."/>
        </authorList>
    </citation>
    <scope>NUCLEOTIDE SEQUENCE</scope>
    <source>
        <tissue evidence="2">Shoot tissue taken approximately 20 cm above the soil surface</tissue>
    </source>
</reference>
<organism evidence="2">
    <name type="scientific">Arundo donax</name>
    <name type="common">Giant reed</name>
    <name type="synonym">Donax arundinaceus</name>
    <dbReference type="NCBI Taxonomy" id="35708"/>
    <lineage>
        <taxon>Eukaryota</taxon>
        <taxon>Viridiplantae</taxon>
        <taxon>Streptophyta</taxon>
        <taxon>Embryophyta</taxon>
        <taxon>Tracheophyta</taxon>
        <taxon>Spermatophyta</taxon>
        <taxon>Magnoliopsida</taxon>
        <taxon>Liliopsida</taxon>
        <taxon>Poales</taxon>
        <taxon>Poaceae</taxon>
        <taxon>PACMAD clade</taxon>
        <taxon>Arundinoideae</taxon>
        <taxon>Arundineae</taxon>
        <taxon>Arundo</taxon>
    </lineage>
</organism>
<feature type="transmembrane region" description="Helical" evidence="1">
    <location>
        <begin position="69"/>
        <end position="91"/>
    </location>
</feature>
<keyword evidence="1" id="KW-1133">Transmembrane helix</keyword>
<name>A0A0A9DEA1_ARUDO</name>
<dbReference type="EMBL" id="GBRH01211784">
    <property type="protein sequence ID" value="JAD86111.1"/>
    <property type="molecule type" value="Transcribed_RNA"/>
</dbReference>
<evidence type="ECO:0000256" key="1">
    <source>
        <dbReference type="SAM" id="Phobius"/>
    </source>
</evidence>
<proteinExistence type="predicted"/>
<reference evidence="2" key="1">
    <citation type="submission" date="2014-09" db="EMBL/GenBank/DDBJ databases">
        <authorList>
            <person name="Magalhaes I.L.F."/>
            <person name="Oliveira U."/>
            <person name="Santos F.R."/>
            <person name="Vidigal T.H.D.A."/>
            <person name="Brescovit A.D."/>
            <person name="Santos A.J."/>
        </authorList>
    </citation>
    <scope>NUCLEOTIDE SEQUENCE</scope>
    <source>
        <tissue evidence="2">Shoot tissue taken approximately 20 cm above the soil surface</tissue>
    </source>
</reference>
<keyword evidence="1" id="KW-0472">Membrane</keyword>
<protein>
    <submittedName>
        <fullName evidence="2">Uncharacterized protein</fullName>
    </submittedName>
</protein>
<dbReference type="AlphaFoldDB" id="A0A0A9DEA1"/>
<evidence type="ECO:0000313" key="2">
    <source>
        <dbReference type="EMBL" id="JAD86111.1"/>
    </source>
</evidence>
<keyword evidence="1" id="KW-0812">Transmembrane</keyword>
<sequence length="128" mass="15212">MPFICRLTCRCSFLGPERFVRFRNPYEKIGFSESLQHMFYLLFMVFHLKERSSLQNFMFRRGCFTIEFNTLHIILNILTAIFSTCSIIMTICTDRTRFLCGVLQRSSILRHQRSNSEGGYNLYILLRS</sequence>